<dbReference type="EMBL" id="UINC01002498">
    <property type="protein sequence ID" value="SUZ97319.1"/>
    <property type="molecule type" value="Genomic_DNA"/>
</dbReference>
<organism evidence="1">
    <name type="scientific">marine metagenome</name>
    <dbReference type="NCBI Taxonomy" id="408172"/>
    <lineage>
        <taxon>unclassified sequences</taxon>
        <taxon>metagenomes</taxon>
        <taxon>ecological metagenomes</taxon>
    </lineage>
</organism>
<proteinExistence type="predicted"/>
<sequence>MSEIRLSWSGADVTVTDEYLDETRVSVNMEQSRAFRDWRVPRAIELAQRNLEALEADNASEETQATLAMYIGELYIWQEDGEIVEPEVKAS</sequence>
<gene>
    <name evidence="1" type="ORF">METZ01_LOCUS50173</name>
</gene>
<evidence type="ECO:0000313" key="1">
    <source>
        <dbReference type="EMBL" id="SUZ97319.1"/>
    </source>
</evidence>
<reference evidence="1" key="1">
    <citation type="submission" date="2018-05" db="EMBL/GenBank/DDBJ databases">
        <authorList>
            <person name="Lanie J.A."/>
            <person name="Ng W.-L."/>
            <person name="Kazmierczak K.M."/>
            <person name="Andrzejewski T.M."/>
            <person name="Davidsen T.M."/>
            <person name="Wayne K.J."/>
            <person name="Tettelin H."/>
            <person name="Glass J.I."/>
            <person name="Rusch D."/>
            <person name="Podicherti R."/>
            <person name="Tsui H.-C.T."/>
            <person name="Winkler M.E."/>
        </authorList>
    </citation>
    <scope>NUCLEOTIDE SEQUENCE</scope>
</reference>
<accession>A0A381S1P8</accession>
<dbReference type="AlphaFoldDB" id="A0A381S1P8"/>
<name>A0A381S1P8_9ZZZZ</name>
<protein>
    <submittedName>
        <fullName evidence="1">Uncharacterized protein</fullName>
    </submittedName>
</protein>